<keyword evidence="11" id="KW-1185">Reference proteome</keyword>
<comment type="subcellular location">
    <subcellularLocation>
        <location evidence="1">Cell membrane</location>
        <topology evidence="1">Multi-pass membrane protein</topology>
    </subcellularLocation>
</comment>
<comment type="caution">
    <text evidence="10">The sequence shown here is derived from an EMBL/GenBank/DDBJ whole genome shotgun (WGS) entry which is preliminary data.</text>
</comment>
<dbReference type="AlphaFoldDB" id="A0A0D0X718"/>
<feature type="domain" description="ABC3 transporter permease C-terminal" evidence="8">
    <location>
        <begin position="284"/>
        <end position="395"/>
    </location>
</feature>
<dbReference type="Pfam" id="PF12704">
    <property type="entry name" value="MacB_PCD"/>
    <property type="match status" value="1"/>
</dbReference>
<evidence type="ECO:0000256" key="1">
    <source>
        <dbReference type="ARBA" id="ARBA00004651"/>
    </source>
</evidence>
<dbReference type="PANTHER" id="PTHR30572:SF4">
    <property type="entry name" value="ABC TRANSPORTER PERMEASE YTRF"/>
    <property type="match status" value="1"/>
</dbReference>
<keyword evidence="2" id="KW-1003">Cell membrane</keyword>
<dbReference type="GO" id="GO:0022857">
    <property type="term" value="F:transmembrane transporter activity"/>
    <property type="evidence" value="ECO:0007669"/>
    <property type="project" value="TreeGrafter"/>
</dbReference>
<reference evidence="10 11" key="1">
    <citation type="submission" date="2015-01" db="EMBL/GenBank/DDBJ databases">
        <title>Sequencing and annotation of Micromonospora carbonacea strain JXNU-1 genome.</title>
        <authorList>
            <person name="Long Z."/>
            <person name="Huang Y."/>
            <person name="Jiang Y."/>
        </authorList>
    </citation>
    <scope>NUCLEOTIDE SEQUENCE [LARGE SCALE GENOMIC DNA]</scope>
    <source>
        <strain evidence="10 11">JXNU-1</strain>
    </source>
</reference>
<protein>
    <submittedName>
        <fullName evidence="10">ABC transporter permease</fullName>
    </submittedName>
</protein>
<organism evidence="10 11">
    <name type="scientific">Micromonospora haikouensis</name>
    <dbReference type="NCBI Taxonomy" id="686309"/>
    <lineage>
        <taxon>Bacteria</taxon>
        <taxon>Bacillati</taxon>
        <taxon>Actinomycetota</taxon>
        <taxon>Actinomycetes</taxon>
        <taxon>Micromonosporales</taxon>
        <taxon>Micromonosporaceae</taxon>
        <taxon>Micromonospora</taxon>
    </lineage>
</organism>
<dbReference type="OrthoDB" id="9780560at2"/>
<dbReference type="Proteomes" id="UP000032254">
    <property type="component" value="Unassembled WGS sequence"/>
</dbReference>
<dbReference type="GO" id="GO:0005886">
    <property type="term" value="C:plasma membrane"/>
    <property type="evidence" value="ECO:0007669"/>
    <property type="project" value="UniProtKB-SubCell"/>
</dbReference>
<dbReference type="Pfam" id="PF02687">
    <property type="entry name" value="FtsX"/>
    <property type="match status" value="1"/>
</dbReference>
<evidence type="ECO:0000256" key="4">
    <source>
        <dbReference type="ARBA" id="ARBA00022989"/>
    </source>
</evidence>
<dbReference type="EMBL" id="JXSX01000001">
    <property type="protein sequence ID" value="KIR65260.1"/>
    <property type="molecule type" value="Genomic_DNA"/>
</dbReference>
<gene>
    <name evidence="10" type="ORF">TK50_07280</name>
</gene>
<dbReference type="InterPro" id="IPR003838">
    <property type="entry name" value="ABC3_permease_C"/>
</dbReference>
<evidence type="ECO:0000313" key="10">
    <source>
        <dbReference type="EMBL" id="KIR65260.1"/>
    </source>
</evidence>
<evidence type="ECO:0000259" key="8">
    <source>
        <dbReference type="Pfam" id="PF02687"/>
    </source>
</evidence>
<evidence type="ECO:0000256" key="5">
    <source>
        <dbReference type="ARBA" id="ARBA00023136"/>
    </source>
</evidence>
<evidence type="ECO:0000256" key="6">
    <source>
        <dbReference type="ARBA" id="ARBA00038076"/>
    </source>
</evidence>
<accession>A0A0D0X718</accession>
<evidence type="ECO:0000256" key="7">
    <source>
        <dbReference type="SAM" id="Phobius"/>
    </source>
</evidence>
<dbReference type="InterPro" id="IPR025857">
    <property type="entry name" value="MacB_PCD"/>
</dbReference>
<name>A0A0D0X718_9ACTN</name>
<evidence type="ECO:0000259" key="9">
    <source>
        <dbReference type="Pfam" id="PF12704"/>
    </source>
</evidence>
<feature type="transmembrane region" description="Helical" evidence="7">
    <location>
        <begin position="280"/>
        <end position="305"/>
    </location>
</feature>
<feature type="transmembrane region" description="Helical" evidence="7">
    <location>
        <begin position="368"/>
        <end position="389"/>
    </location>
</feature>
<dbReference type="RefSeq" id="WP_043962036.1">
    <property type="nucleotide sequence ID" value="NZ_JXSX01000001.1"/>
</dbReference>
<keyword evidence="3 7" id="KW-0812">Transmembrane</keyword>
<keyword evidence="5 7" id="KW-0472">Membrane</keyword>
<proteinExistence type="inferred from homology"/>
<feature type="transmembrane region" description="Helical" evidence="7">
    <location>
        <begin position="32"/>
        <end position="51"/>
    </location>
</feature>
<dbReference type="GeneID" id="301303943"/>
<sequence length="403" mass="41755">MTVRLPPPARLSVPDLLGLATVGIRARPARTVLAALGIAIGIAALIAVLGIPASNQAAVRAGLAALGPNLLTVTPGQNLVTGERAQLPAESVPMIQRIEPVQSASAIGYTAARVRRTNLVPEGETNGLAVAAARLDLPAVLRSTMRAGVFLDRVTEQYPAVVLGARASELLGIEPHPGEPAPPVWINDRWYVTVGVLDRLPLAPEIDNSVLVGWPAAQRYLGFDGRPQAIFVRVDDEAVDDVRAVLGRTANPQRPEEVLVSRPSDALAAQRLVEQAYSSLFLGLGAVALLVGGIGVANTMIISVLERRREIGLRRALGASRGHVASQFLAESVLLTGIGGALGILLGAAVTAGYAVVERWPAVLPPTALLGGLAVAVGTGVLAGVYPAVRAARLAPTEALSTN</sequence>
<evidence type="ECO:0000313" key="11">
    <source>
        <dbReference type="Proteomes" id="UP000032254"/>
    </source>
</evidence>
<dbReference type="InterPro" id="IPR050250">
    <property type="entry name" value="Macrolide_Exporter_MacB"/>
</dbReference>
<dbReference type="PANTHER" id="PTHR30572">
    <property type="entry name" value="MEMBRANE COMPONENT OF TRANSPORTER-RELATED"/>
    <property type="match status" value="1"/>
</dbReference>
<comment type="similarity">
    <text evidence="6">Belongs to the ABC-4 integral membrane protein family.</text>
</comment>
<evidence type="ECO:0000256" key="3">
    <source>
        <dbReference type="ARBA" id="ARBA00022692"/>
    </source>
</evidence>
<dbReference type="PATRIC" id="fig|47853.6.peg.1549"/>
<keyword evidence="4 7" id="KW-1133">Transmembrane helix</keyword>
<feature type="domain" description="MacB-like periplasmic core" evidence="9">
    <location>
        <begin position="31"/>
        <end position="244"/>
    </location>
</feature>
<evidence type="ECO:0000256" key="2">
    <source>
        <dbReference type="ARBA" id="ARBA00022475"/>
    </source>
</evidence>
<feature type="transmembrane region" description="Helical" evidence="7">
    <location>
        <begin position="333"/>
        <end position="356"/>
    </location>
</feature>